<evidence type="ECO:0000256" key="1">
    <source>
        <dbReference type="SAM" id="Phobius"/>
    </source>
</evidence>
<feature type="non-terminal residue" evidence="2">
    <location>
        <position position="155"/>
    </location>
</feature>
<name>A0AAD6MQ81_9EURO</name>
<dbReference type="AlphaFoldDB" id="A0AAD6MQ81"/>
<evidence type="ECO:0000313" key="2">
    <source>
        <dbReference type="EMBL" id="KAJ5703474.1"/>
    </source>
</evidence>
<feature type="transmembrane region" description="Helical" evidence="1">
    <location>
        <begin position="55"/>
        <end position="78"/>
    </location>
</feature>
<keyword evidence="1" id="KW-0472">Membrane</keyword>
<reference evidence="2" key="1">
    <citation type="journal article" date="2023" name="IMA Fungus">
        <title>Comparative genomic study of the Penicillium genus elucidates a diverse pangenome and 15 lateral gene transfer events.</title>
        <authorList>
            <person name="Petersen C."/>
            <person name="Sorensen T."/>
            <person name="Nielsen M.R."/>
            <person name="Sondergaard T.E."/>
            <person name="Sorensen J.L."/>
            <person name="Fitzpatrick D.A."/>
            <person name="Frisvad J.C."/>
            <person name="Nielsen K.L."/>
        </authorList>
    </citation>
    <scope>NUCLEOTIDE SEQUENCE</scope>
    <source>
        <strain evidence="2">IBT 17514</strain>
    </source>
</reference>
<accession>A0AAD6MQ81</accession>
<evidence type="ECO:0000313" key="3">
    <source>
        <dbReference type="Proteomes" id="UP001215712"/>
    </source>
</evidence>
<gene>
    <name evidence="2" type="ORF">N7493_011863</name>
</gene>
<dbReference type="EMBL" id="JAQJAN010000023">
    <property type="protein sequence ID" value="KAJ5703474.1"/>
    <property type="molecule type" value="Genomic_DNA"/>
</dbReference>
<dbReference type="Proteomes" id="UP001215712">
    <property type="component" value="Unassembled WGS sequence"/>
</dbReference>
<reference evidence="2" key="2">
    <citation type="submission" date="2023-01" db="EMBL/GenBank/DDBJ databases">
        <authorList>
            <person name="Petersen C."/>
        </authorList>
    </citation>
    <scope>NUCLEOTIDE SEQUENCE</scope>
    <source>
        <strain evidence="2">IBT 17514</strain>
    </source>
</reference>
<sequence>SQVMKLWRMIKVQSVGNANKPIHNAKKDAALAVVGDFAYKIDLAILGSYFTLGHYLCFCDICPEITIVGWFTIIGRAINYSFGQITASTLTPWQYIYIFASALIFLFIKEAFTDPKIYLVAIIIASAYAINRAISGFGLLIVATFSYNTLDSILF</sequence>
<keyword evidence="3" id="KW-1185">Reference proteome</keyword>
<feature type="transmembrane region" description="Helical" evidence="1">
    <location>
        <begin position="117"/>
        <end position="145"/>
    </location>
</feature>
<comment type="caution">
    <text evidence="2">The sequence shown here is derived from an EMBL/GenBank/DDBJ whole genome shotgun (WGS) entry which is preliminary data.</text>
</comment>
<keyword evidence="1" id="KW-0812">Transmembrane</keyword>
<organism evidence="2 3">
    <name type="scientific">Penicillium malachiteum</name>
    <dbReference type="NCBI Taxonomy" id="1324776"/>
    <lineage>
        <taxon>Eukaryota</taxon>
        <taxon>Fungi</taxon>
        <taxon>Dikarya</taxon>
        <taxon>Ascomycota</taxon>
        <taxon>Pezizomycotina</taxon>
        <taxon>Eurotiomycetes</taxon>
        <taxon>Eurotiomycetidae</taxon>
        <taxon>Eurotiales</taxon>
        <taxon>Aspergillaceae</taxon>
        <taxon>Penicillium</taxon>
    </lineage>
</organism>
<feature type="transmembrane region" description="Helical" evidence="1">
    <location>
        <begin position="90"/>
        <end position="108"/>
    </location>
</feature>
<protein>
    <submittedName>
        <fullName evidence="2">MFS transporter</fullName>
    </submittedName>
</protein>
<proteinExistence type="predicted"/>
<keyword evidence="1" id="KW-1133">Transmembrane helix</keyword>